<evidence type="ECO:0000313" key="1">
    <source>
        <dbReference type="EMBL" id="GAG85091.1"/>
    </source>
</evidence>
<accession>X1CLK2</accession>
<gene>
    <name evidence="1" type="ORF">S01H4_24371</name>
</gene>
<sequence>MLEKLGTPQSKIERVKKALKSGLKDGVKEVGKIALGVLIRIVTGIS</sequence>
<dbReference type="EMBL" id="BART01011438">
    <property type="protein sequence ID" value="GAG85091.1"/>
    <property type="molecule type" value="Genomic_DNA"/>
</dbReference>
<proteinExistence type="predicted"/>
<organism evidence="1">
    <name type="scientific">marine sediment metagenome</name>
    <dbReference type="NCBI Taxonomy" id="412755"/>
    <lineage>
        <taxon>unclassified sequences</taxon>
        <taxon>metagenomes</taxon>
        <taxon>ecological metagenomes</taxon>
    </lineage>
</organism>
<dbReference type="AlphaFoldDB" id="X1CLK2"/>
<protein>
    <submittedName>
        <fullName evidence="1">Uncharacterized protein</fullName>
    </submittedName>
</protein>
<name>X1CLK2_9ZZZZ</name>
<comment type="caution">
    <text evidence="1">The sequence shown here is derived from an EMBL/GenBank/DDBJ whole genome shotgun (WGS) entry which is preliminary data.</text>
</comment>
<reference evidence="1" key="1">
    <citation type="journal article" date="2014" name="Front. Microbiol.">
        <title>High frequency of phylogenetically diverse reductive dehalogenase-homologous genes in deep subseafloor sedimentary metagenomes.</title>
        <authorList>
            <person name="Kawai M."/>
            <person name="Futagami T."/>
            <person name="Toyoda A."/>
            <person name="Takaki Y."/>
            <person name="Nishi S."/>
            <person name="Hori S."/>
            <person name="Arai W."/>
            <person name="Tsubouchi T."/>
            <person name="Morono Y."/>
            <person name="Uchiyama I."/>
            <person name="Ito T."/>
            <person name="Fujiyama A."/>
            <person name="Inagaki F."/>
            <person name="Takami H."/>
        </authorList>
    </citation>
    <scope>NUCLEOTIDE SEQUENCE</scope>
    <source>
        <strain evidence="1">Expedition CK06-06</strain>
    </source>
</reference>